<organism evidence="1 2">
    <name type="scientific">Rhizobium fredii</name>
    <name type="common">Sinorhizobium fredii</name>
    <dbReference type="NCBI Taxonomy" id="380"/>
    <lineage>
        <taxon>Bacteria</taxon>
        <taxon>Pseudomonadati</taxon>
        <taxon>Pseudomonadota</taxon>
        <taxon>Alphaproteobacteria</taxon>
        <taxon>Hyphomicrobiales</taxon>
        <taxon>Rhizobiaceae</taxon>
        <taxon>Sinorhizobium/Ensifer group</taxon>
        <taxon>Sinorhizobium</taxon>
    </lineage>
</organism>
<name>A0A2L0H6N9_RHIFR</name>
<evidence type="ECO:0000313" key="1">
    <source>
        <dbReference type="EMBL" id="AUX76429.1"/>
    </source>
</evidence>
<evidence type="ECO:0000313" key="2">
    <source>
        <dbReference type="Proteomes" id="UP000239340"/>
    </source>
</evidence>
<sequence length="147" mass="15896">MIEVRSIFCDDVRIEVNGKSILIGVYPGVLFASAGDVVKLSNWIEARGLERGKHTATISAFFDNGHEEISVADVAVDFTVADERFPAIFTPTDLHFVPDGPGTLAVRLSFDGSADLDAGKIPVIIPEPEDDELVNDESAFPDSVDFD</sequence>
<proteinExistence type="predicted"/>
<accession>A0A2L0H6N9</accession>
<dbReference type="Proteomes" id="UP000239340">
    <property type="component" value="Chromosome"/>
</dbReference>
<protein>
    <submittedName>
        <fullName evidence="1">Uncharacterized protein</fullName>
    </submittedName>
</protein>
<reference evidence="1 2" key="1">
    <citation type="submission" date="2017-10" db="EMBL/GenBank/DDBJ databases">
        <title>Analysis of the genome sequences of Rhizobium populations associated to common bean (phaseolus vulgaris).</title>
        <authorList>
            <person name="Bustos P."/>
            <person name="Santamaria R.I."/>
            <person name="Miranda-Sanchez F."/>
            <person name="Perez-Carrascal O."/>
            <person name="Juarez S."/>
            <person name="Lozano L."/>
            <person name="Martinez-Flores I."/>
            <person name="Vinuesa P."/>
            <person name="Martinez-Romero E."/>
            <person name="Cevallos M.A."/>
            <person name="Romero D."/>
            <person name="Davila G."/>
            <person name="Gonzalez V."/>
        </authorList>
    </citation>
    <scope>NUCLEOTIDE SEQUENCE [LARGE SCALE GENOMIC DNA]</scope>
    <source>
        <strain evidence="1 2">NXT3</strain>
    </source>
</reference>
<dbReference type="EMBL" id="CP024307">
    <property type="protein sequence ID" value="AUX76429.1"/>
    <property type="molecule type" value="Genomic_DNA"/>
</dbReference>
<gene>
    <name evidence="1" type="ORF">NXT3_CH01861</name>
</gene>
<dbReference type="RefSeq" id="WP_104839240.1">
    <property type="nucleotide sequence ID" value="NZ_CP024307.1"/>
</dbReference>
<dbReference type="AlphaFoldDB" id="A0A2L0H6N9"/>